<reference evidence="2" key="1">
    <citation type="journal article" date="2017" name="Nature">
        <title>The sunflower genome provides insights into oil metabolism, flowering and Asterid evolution.</title>
        <authorList>
            <person name="Badouin H."/>
            <person name="Gouzy J."/>
            <person name="Grassa C.J."/>
            <person name="Murat F."/>
            <person name="Staton S.E."/>
            <person name="Cottret L."/>
            <person name="Lelandais-Briere C."/>
            <person name="Owens G.L."/>
            <person name="Carrere S."/>
            <person name="Mayjonade B."/>
            <person name="Legrand L."/>
            <person name="Gill N."/>
            <person name="Kane N.C."/>
            <person name="Bowers J.E."/>
            <person name="Hubner S."/>
            <person name="Bellec A."/>
            <person name="Berard A."/>
            <person name="Berges H."/>
            <person name="Blanchet N."/>
            <person name="Boniface M.C."/>
            <person name="Brunel D."/>
            <person name="Catrice O."/>
            <person name="Chaidir N."/>
            <person name="Claudel C."/>
            <person name="Donnadieu C."/>
            <person name="Faraut T."/>
            <person name="Fievet G."/>
            <person name="Helmstetter N."/>
            <person name="King M."/>
            <person name="Knapp S.J."/>
            <person name="Lai Z."/>
            <person name="Le Paslier M.C."/>
            <person name="Lippi Y."/>
            <person name="Lorenzon L."/>
            <person name="Mandel J.R."/>
            <person name="Marage G."/>
            <person name="Marchand G."/>
            <person name="Marquand E."/>
            <person name="Bret-Mestries E."/>
            <person name="Morien E."/>
            <person name="Nambeesan S."/>
            <person name="Nguyen T."/>
            <person name="Pegot-Espagnet P."/>
            <person name="Pouilly N."/>
            <person name="Raftis F."/>
            <person name="Sallet E."/>
            <person name="Schiex T."/>
            <person name="Thomas J."/>
            <person name="Vandecasteele C."/>
            <person name="Vares D."/>
            <person name="Vear F."/>
            <person name="Vautrin S."/>
            <person name="Crespi M."/>
            <person name="Mangin B."/>
            <person name="Burke J.M."/>
            <person name="Salse J."/>
            <person name="Munos S."/>
            <person name="Vincourt P."/>
            <person name="Rieseberg L.H."/>
            <person name="Langlade N.B."/>
        </authorList>
    </citation>
    <scope>NUCLEOTIDE SEQUENCE</scope>
    <source>
        <tissue evidence="2">Leaves</tissue>
    </source>
</reference>
<accession>A0A9K3IIL5</accession>
<dbReference type="PANTHER" id="PTHR31672">
    <property type="entry name" value="BNACNNG10540D PROTEIN"/>
    <property type="match status" value="1"/>
</dbReference>
<gene>
    <name evidence="2" type="ORF">HanXRQr2_Chr07g0280511</name>
</gene>
<evidence type="ECO:0000313" key="3">
    <source>
        <dbReference type="Proteomes" id="UP000215914"/>
    </source>
</evidence>
<dbReference type="Proteomes" id="UP000215914">
    <property type="component" value="Unassembled WGS sequence"/>
</dbReference>
<dbReference type="InterPro" id="IPR001810">
    <property type="entry name" value="F-box_dom"/>
</dbReference>
<name>A0A9K3IIL5_HELAN</name>
<dbReference type="InterPro" id="IPR036047">
    <property type="entry name" value="F-box-like_dom_sf"/>
</dbReference>
<dbReference type="SUPFAM" id="SSF81383">
    <property type="entry name" value="F-box domain"/>
    <property type="match status" value="1"/>
</dbReference>
<dbReference type="Gramene" id="mRNA:HanXRQr2_Chr07g0280511">
    <property type="protein sequence ID" value="CDS:HanXRQr2_Chr07g0280511.1"/>
    <property type="gene ID" value="HanXRQr2_Chr07g0280511"/>
</dbReference>
<proteinExistence type="predicted"/>
<dbReference type="AlphaFoldDB" id="A0A9K3IIL5"/>
<dbReference type="InterPro" id="IPR050796">
    <property type="entry name" value="SCF_F-box_component"/>
</dbReference>
<dbReference type="Pfam" id="PF00646">
    <property type="entry name" value="F-box"/>
    <property type="match status" value="1"/>
</dbReference>
<keyword evidence="3" id="KW-1185">Reference proteome</keyword>
<feature type="domain" description="F-box" evidence="1">
    <location>
        <begin position="5"/>
        <end position="43"/>
    </location>
</feature>
<dbReference type="PANTHER" id="PTHR31672:SF10">
    <property type="entry name" value="F-BOX DOMAIN-CONTAINING PROTEIN"/>
    <property type="match status" value="1"/>
</dbReference>
<evidence type="ECO:0000259" key="1">
    <source>
        <dbReference type="SMART" id="SM00256"/>
    </source>
</evidence>
<dbReference type="SMART" id="SM00256">
    <property type="entry name" value="FBOX"/>
    <property type="match status" value="1"/>
</dbReference>
<dbReference type="EMBL" id="MNCJ02000322">
    <property type="protein sequence ID" value="KAF5797432.1"/>
    <property type="molecule type" value="Genomic_DNA"/>
</dbReference>
<comment type="caution">
    <text evidence="2">The sequence shown here is derived from an EMBL/GenBank/DDBJ whole genome shotgun (WGS) entry which is preliminary data.</text>
</comment>
<organism evidence="2 3">
    <name type="scientific">Helianthus annuus</name>
    <name type="common">Common sunflower</name>
    <dbReference type="NCBI Taxonomy" id="4232"/>
    <lineage>
        <taxon>Eukaryota</taxon>
        <taxon>Viridiplantae</taxon>
        <taxon>Streptophyta</taxon>
        <taxon>Embryophyta</taxon>
        <taxon>Tracheophyta</taxon>
        <taxon>Spermatophyta</taxon>
        <taxon>Magnoliopsida</taxon>
        <taxon>eudicotyledons</taxon>
        <taxon>Gunneridae</taxon>
        <taxon>Pentapetalae</taxon>
        <taxon>asterids</taxon>
        <taxon>campanulids</taxon>
        <taxon>Asterales</taxon>
        <taxon>Asteraceae</taxon>
        <taxon>Asteroideae</taxon>
        <taxon>Heliantheae alliance</taxon>
        <taxon>Heliantheae</taxon>
        <taxon>Helianthus</taxon>
    </lineage>
</organism>
<reference evidence="2" key="2">
    <citation type="submission" date="2020-06" db="EMBL/GenBank/DDBJ databases">
        <title>Helianthus annuus Genome sequencing and assembly Release 2.</title>
        <authorList>
            <person name="Gouzy J."/>
            <person name="Langlade N."/>
            <person name="Munos S."/>
        </authorList>
    </citation>
    <scope>NUCLEOTIDE SEQUENCE</scope>
    <source>
        <tissue evidence="2">Leaves</tissue>
    </source>
</reference>
<protein>
    <submittedName>
        <fullName evidence="2">F-box domain-containing protein</fullName>
    </submittedName>
</protein>
<evidence type="ECO:0000313" key="2">
    <source>
        <dbReference type="EMBL" id="KAF5797432.1"/>
    </source>
</evidence>
<dbReference type="CDD" id="cd22157">
    <property type="entry name" value="F-box_AtFBW1-like"/>
    <property type="match status" value="1"/>
</dbReference>
<sequence length="218" mass="24576">MLDNIPFEVEIIKRVPGRSLLQFRSVSKQWKSLIDSSEFITHHTLNPTQPQHLLVRYIGRSEIKYVSIVDDDSFPRHKFSPTVSPTAKLLTHIRMIASSHGLVCLCGFAYDLNKNLIILWNPSIRKSIEIVFPYISNALGFGVCPKTMDPKIVNITCKANAQVYTLSSGAWRHASIKLCVPGTGFSFRSYHEVIDGIIYWVTCNTSGSCDKIISFDLI</sequence>